<name>A0A6J7KKR2_9ZZZZ</name>
<keyword evidence="4" id="KW-0408">Iron</keyword>
<proteinExistence type="predicted"/>
<dbReference type="GO" id="GO:0051536">
    <property type="term" value="F:iron-sulfur cluster binding"/>
    <property type="evidence" value="ECO:0007669"/>
    <property type="project" value="UniProtKB-KW"/>
</dbReference>
<evidence type="ECO:0000313" key="6">
    <source>
        <dbReference type="EMBL" id="CAB4955079.1"/>
    </source>
</evidence>
<keyword evidence="3" id="KW-0249">Electron transport</keyword>
<accession>A0A6J7KKR2</accession>
<evidence type="ECO:0000256" key="3">
    <source>
        <dbReference type="ARBA" id="ARBA00022982"/>
    </source>
</evidence>
<evidence type="ECO:0000256" key="5">
    <source>
        <dbReference type="ARBA" id="ARBA00023014"/>
    </source>
</evidence>
<gene>
    <name evidence="6" type="ORF">UFOPK3789_00932</name>
</gene>
<dbReference type="AlphaFoldDB" id="A0A6J7KKR2"/>
<keyword evidence="2" id="KW-0479">Metal-binding</keyword>
<dbReference type="Pfam" id="PF13459">
    <property type="entry name" value="Fer4_15"/>
    <property type="match status" value="1"/>
</dbReference>
<dbReference type="Gene3D" id="3.30.70.20">
    <property type="match status" value="1"/>
</dbReference>
<dbReference type="PANTHER" id="PTHR36923">
    <property type="entry name" value="FERREDOXIN"/>
    <property type="match status" value="1"/>
</dbReference>
<dbReference type="SUPFAM" id="SSF54862">
    <property type="entry name" value="4Fe-4S ferredoxins"/>
    <property type="match status" value="1"/>
</dbReference>
<sequence>MALEIKINREICMGSGNCSFWAPDVFDLDDDGVAIVTSIDGSPEEKVILAAQGCPTQAISIIRDGEVIVQGAPS</sequence>
<evidence type="ECO:0000256" key="4">
    <source>
        <dbReference type="ARBA" id="ARBA00023004"/>
    </source>
</evidence>
<evidence type="ECO:0000256" key="1">
    <source>
        <dbReference type="ARBA" id="ARBA00022448"/>
    </source>
</evidence>
<reference evidence="6" key="1">
    <citation type="submission" date="2020-05" db="EMBL/GenBank/DDBJ databases">
        <authorList>
            <person name="Chiriac C."/>
            <person name="Salcher M."/>
            <person name="Ghai R."/>
            <person name="Kavagutti S V."/>
        </authorList>
    </citation>
    <scope>NUCLEOTIDE SEQUENCE</scope>
</reference>
<dbReference type="InterPro" id="IPR051269">
    <property type="entry name" value="Fe-S_cluster_ET"/>
</dbReference>
<evidence type="ECO:0000256" key="2">
    <source>
        <dbReference type="ARBA" id="ARBA00022723"/>
    </source>
</evidence>
<keyword evidence="5" id="KW-0411">Iron-sulfur</keyword>
<dbReference type="EMBL" id="CAFBNL010000050">
    <property type="protein sequence ID" value="CAB4955079.1"/>
    <property type="molecule type" value="Genomic_DNA"/>
</dbReference>
<dbReference type="GO" id="GO:0009055">
    <property type="term" value="F:electron transfer activity"/>
    <property type="evidence" value="ECO:0007669"/>
    <property type="project" value="InterPro"/>
</dbReference>
<keyword evidence="1" id="KW-0813">Transport</keyword>
<organism evidence="6">
    <name type="scientific">freshwater metagenome</name>
    <dbReference type="NCBI Taxonomy" id="449393"/>
    <lineage>
        <taxon>unclassified sequences</taxon>
        <taxon>metagenomes</taxon>
        <taxon>ecological metagenomes</taxon>
    </lineage>
</organism>
<dbReference type="GO" id="GO:0005506">
    <property type="term" value="F:iron ion binding"/>
    <property type="evidence" value="ECO:0007669"/>
    <property type="project" value="InterPro"/>
</dbReference>
<protein>
    <submittedName>
        <fullName evidence="6">Unannotated protein</fullName>
    </submittedName>
</protein>
<dbReference type="PRINTS" id="PR00352">
    <property type="entry name" value="3FE4SFRDOXIN"/>
</dbReference>
<dbReference type="InterPro" id="IPR001080">
    <property type="entry name" value="3Fe4S_ferredoxin"/>
</dbReference>
<dbReference type="PANTHER" id="PTHR36923:SF3">
    <property type="entry name" value="FERREDOXIN"/>
    <property type="match status" value="1"/>
</dbReference>